<sequence length="298" mass="33643">MSRVTFEQLLDAGVHFGHLRRKWNPKMAPYIFAEKNGIHIIDLQKTEAKLDEACAAIKQIAKSGRKVLFVATKKQARAIVAEQVQRVGMPYVTERWPGGMLTNFTTIRKAVKKMASIDRLMNDKQFETLSKRERLQISREKEKLEKNLGSIADLSRLPSAIFVVDINKEHIAVAEARRLNIPVFAMVDTNVNPDLVDFVIPANDDASKSIAIIVEQVVNAIEEGLTERKLDKDQQKEEEEAAEGEERLAVDGMDEEENEGGSEKKRKRVSDEDSSEEGHRDRRPRRSSPAGAKKVSKK</sequence>
<dbReference type="EMBL" id="JADIMZ010000004">
    <property type="protein sequence ID" value="MBO8431710.1"/>
    <property type="molecule type" value="Genomic_DNA"/>
</dbReference>
<reference evidence="8" key="2">
    <citation type="journal article" date="2021" name="PeerJ">
        <title>Extensive microbial diversity within the chicken gut microbiome revealed by metagenomics and culture.</title>
        <authorList>
            <person name="Gilroy R."/>
            <person name="Ravi A."/>
            <person name="Getino M."/>
            <person name="Pursley I."/>
            <person name="Horton D.L."/>
            <person name="Alikhan N.F."/>
            <person name="Baker D."/>
            <person name="Gharbi K."/>
            <person name="Hall N."/>
            <person name="Watson M."/>
            <person name="Adriaenssens E.M."/>
            <person name="Foster-Nyarko E."/>
            <person name="Jarju S."/>
            <person name="Secka A."/>
            <person name="Antonio M."/>
            <person name="Oren A."/>
            <person name="Chaudhuri R.R."/>
            <person name="La Ragione R."/>
            <person name="Hildebrand F."/>
            <person name="Pallen M.J."/>
        </authorList>
    </citation>
    <scope>NUCLEOTIDE SEQUENCE</scope>
    <source>
        <strain evidence="8">2889</strain>
    </source>
</reference>
<evidence type="ECO:0000256" key="4">
    <source>
        <dbReference type="ARBA" id="ARBA00035256"/>
    </source>
</evidence>
<evidence type="ECO:0000313" key="9">
    <source>
        <dbReference type="Proteomes" id="UP000823612"/>
    </source>
</evidence>
<organism evidence="8 9">
    <name type="scientific">Candidatus Pullibacteroides excrementavium</name>
    <dbReference type="NCBI Taxonomy" id="2840905"/>
    <lineage>
        <taxon>Bacteria</taxon>
        <taxon>Pseudomonadati</taxon>
        <taxon>Bacteroidota</taxon>
        <taxon>Bacteroidia</taxon>
        <taxon>Bacteroidales</taxon>
        <taxon>Candidatus Pullibacteroides</taxon>
    </lineage>
</organism>
<evidence type="ECO:0000256" key="1">
    <source>
        <dbReference type="ARBA" id="ARBA00006242"/>
    </source>
</evidence>
<dbReference type="PANTHER" id="PTHR12534:SF0">
    <property type="entry name" value="SMALL RIBOSOMAL SUBUNIT PROTEIN US2M"/>
    <property type="match status" value="1"/>
</dbReference>
<dbReference type="AlphaFoldDB" id="A0A9D9DTA7"/>
<proteinExistence type="inferred from homology"/>
<dbReference type="InterPro" id="IPR001865">
    <property type="entry name" value="Ribosomal_uS2"/>
</dbReference>
<keyword evidence="2 5" id="KW-0689">Ribosomal protein</keyword>
<evidence type="ECO:0000256" key="2">
    <source>
        <dbReference type="ARBA" id="ARBA00022980"/>
    </source>
</evidence>
<dbReference type="FunFam" id="1.10.287.610:FF:000001">
    <property type="entry name" value="30S ribosomal protein S2"/>
    <property type="match status" value="1"/>
</dbReference>
<dbReference type="InterPro" id="IPR018130">
    <property type="entry name" value="Ribosomal_uS2_CS"/>
</dbReference>
<dbReference type="InterPro" id="IPR005706">
    <property type="entry name" value="Ribosomal_uS2_bac/mit/plastid"/>
</dbReference>
<name>A0A9D9DTA7_9BACT</name>
<evidence type="ECO:0000313" key="8">
    <source>
        <dbReference type="EMBL" id="MBO8431710.1"/>
    </source>
</evidence>
<dbReference type="GO" id="GO:0022627">
    <property type="term" value="C:cytosolic small ribosomal subunit"/>
    <property type="evidence" value="ECO:0007669"/>
    <property type="project" value="TreeGrafter"/>
</dbReference>
<dbReference type="PRINTS" id="PR00395">
    <property type="entry name" value="RIBOSOMALS2"/>
</dbReference>
<gene>
    <name evidence="5 8" type="primary">rpsB</name>
    <name evidence="8" type="ORF">IAB08_00235</name>
</gene>
<keyword evidence="3 5" id="KW-0687">Ribonucleoprotein</keyword>
<dbReference type="PROSITE" id="PS00962">
    <property type="entry name" value="RIBOSOMAL_S2_1"/>
    <property type="match status" value="1"/>
</dbReference>
<dbReference type="Proteomes" id="UP000823612">
    <property type="component" value="Unassembled WGS sequence"/>
</dbReference>
<dbReference type="Gene3D" id="1.10.287.610">
    <property type="entry name" value="Helix hairpin bin"/>
    <property type="match status" value="1"/>
</dbReference>
<dbReference type="NCBIfam" id="TIGR01011">
    <property type="entry name" value="rpsB_bact"/>
    <property type="match status" value="1"/>
</dbReference>
<evidence type="ECO:0000256" key="5">
    <source>
        <dbReference type="HAMAP-Rule" id="MF_00291"/>
    </source>
</evidence>
<comment type="similarity">
    <text evidence="1 5 6">Belongs to the universal ribosomal protein uS2 family.</text>
</comment>
<dbReference type="GO" id="GO:0006412">
    <property type="term" value="P:translation"/>
    <property type="evidence" value="ECO:0007669"/>
    <property type="project" value="UniProtKB-UniRule"/>
</dbReference>
<reference evidence="8" key="1">
    <citation type="submission" date="2020-10" db="EMBL/GenBank/DDBJ databases">
        <authorList>
            <person name="Gilroy R."/>
        </authorList>
    </citation>
    <scope>NUCLEOTIDE SEQUENCE</scope>
    <source>
        <strain evidence="8">2889</strain>
    </source>
</reference>
<dbReference type="Pfam" id="PF00318">
    <property type="entry name" value="Ribosomal_S2"/>
    <property type="match status" value="1"/>
</dbReference>
<dbReference type="CDD" id="cd01425">
    <property type="entry name" value="RPS2"/>
    <property type="match status" value="1"/>
</dbReference>
<dbReference type="SUPFAM" id="SSF52313">
    <property type="entry name" value="Ribosomal protein S2"/>
    <property type="match status" value="1"/>
</dbReference>
<dbReference type="HAMAP" id="MF_00291_B">
    <property type="entry name" value="Ribosomal_uS2_B"/>
    <property type="match status" value="1"/>
</dbReference>
<feature type="region of interest" description="Disordered" evidence="7">
    <location>
        <begin position="229"/>
        <end position="298"/>
    </location>
</feature>
<evidence type="ECO:0000256" key="3">
    <source>
        <dbReference type="ARBA" id="ARBA00023274"/>
    </source>
</evidence>
<evidence type="ECO:0000256" key="7">
    <source>
        <dbReference type="SAM" id="MobiDB-lite"/>
    </source>
</evidence>
<dbReference type="InterPro" id="IPR023591">
    <property type="entry name" value="Ribosomal_uS2_flav_dom_sf"/>
</dbReference>
<dbReference type="PANTHER" id="PTHR12534">
    <property type="entry name" value="30S RIBOSOMAL PROTEIN S2 PROKARYOTIC AND ORGANELLAR"/>
    <property type="match status" value="1"/>
</dbReference>
<dbReference type="PROSITE" id="PS00963">
    <property type="entry name" value="RIBOSOMAL_S2_2"/>
    <property type="match status" value="1"/>
</dbReference>
<dbReference type="GO" id="GO:0003735">
    <property type="term" value="F:structural constituent of ribosome"/>
    <property type="evidence" value="ECO:0007669"/>
    <property type="project" value="InterPro"/>
</dbReference>
<dbReference type="Gene3D" id="3.40.50.10490">
    <property type="entry name" value="Glucose-6-phosphate isomerase like protein, domain 1"/>
    <property type="match status" value="1"/>
</dbReference>
<evidence type="ECO:0000256" key="6">
    <source>
        <dbReference type="RuleBase" id="RU003631"/>
    </source>
</evidence>
<accession>A0A9D9DTA7</accession>
<protein>
    <recommendedName>
        <fullName evidence="4 5">Small ribosomal subunit protein uS2</fullName>
    </recommendedName>
</protein>
<comment type="caution">
    <text evidence="8">The sequence shown here is derived from an EMBL/GenBank/DDBJ whole genome shotgun (WGS) entry which is preliminary data.</text>
</comment>